<name>A0A6A6DEJ7_9PEZI</name>
<feature type="region of interest" description="Disordered" evidence="4">
    <location>
        <begin position="201"/>
        <end position="266"/>
    </location>
</feature>
<feature type="compositionally biased region" description="Basic and acidic residues" evidence="4">
    <location>
        <begin position="213"/>
        <end position="223"/>
    </location>
</feature>
<accession>A0A6A6DEJ7</accession>
<evidence type="ECO:0000256" key="3">
    <source>
        <dbReference type="SAM" id="Coils"/>
    </source>
</evidence>
<feature type="region of interest" description="Disordered" evidence="4">
    <location>
        <begin position="76"/>
        <end position="187"/>
    </location>
</feature>
<organism evidence="6 7">
    <name type="scientific">Zopfia rhizophila CBS 207.26</name>
    <dbReference type="NCBI Taxonomy" id="1314779"/>
    <lineage>
        <taxon>Eukaryota</taxon>
        <taxon>Fungi</taxon>
        <taxon>Dikarya</taxon>
        <taxon>Ascomycota</taxon>
        <taxon>Pezizomycotina</taxon>
        <taxon>Dothideomycetes</taxon>
        <taxon>Dothideomycetes incertae sedis</taxon>
        <taxon>Zopfiaceae</taxon>
        <taxon>Zopfia</taxon>
    </lineage>
</organism>
<dbReference type="EMBL" id="ML994717">
    <property type="protein sequence ID" value="KAF2176016.1"/>
    <property type="molecule type" value="Genomic_DNA"/>
</dbReference>
<reference evidence="6" key="1">
    <citation type="journal article" date="2020" name="Stud. Mycol.">
        <title>101 Dothideomycetes genomes: a test case for predicting lifestyles and emergence of pathogens.</title>
        <authorList>
            <person name="Haridas S."/>
            <person name="Albert R."/>
            <person name="Binder M."/>
            <person name="Bloem J."/>
            <person name="Labutti K."/>
            <person name="Salamov A."/>
            <person name="Andreopoulos B."/>
            <person name="Baker S."/>
            <person name="Barry K."/>
            <person name="Bills G."/>
            <person name="Bluhm B."/>
            <person name="Cannon C."/>
            <person name="Castanera R."/>
            <person name="Culley D."/>
            <person name="Daum C."/>
            <person name="Ezra D."/>
            <person name="Gonzalez J."/>
            <person name="Henrissat B."/>
            <person name="Kuo A."/>
            <person name="Liang C."/>
            <person name="Lipzen A."/>
            <person name="Lutzoni F."/>
            <person name="Magnuson J."/>
            <person name="Mondo S."/>
            <person name="Nolan M."/>
            <person name="Ohm R."/>
            <person name="Pangilinan J."/>
            <person name="Park H.-J."/>
            <person name="Ramirez L."/>
            <person name="Alfaro M."/>
            <person name="Sun H."/>
            <person name="Tritt A."/>
            <person name="Yoshinaga Y."/>
            <person name="Zwiers L.-H."/>
            <person name="Turgeon B."/>
            <person name="Goodwin S."/>
            <person name="Spatafora J."/>
            <person name="Crous P."/>
            <person name="Grigoriev I."/>
        </authorList>
    </citation>
    <scope>NUCLEOTIDE SEQUENCE</scope>
    <source>
        <strain evidence="6">CBS 207.26</strain>
    </source>
</reference>
<protein>
    <submittedName>
        <fullName evidence="6">JmjC-domain-containing protein</fullName>
    </submittedName>
</protein>
<dbReference type="SUPFAM" id="SSF51197">
    <property type="entry name" value="Clavaminate synthase-like"/>
    <property type="match status" value="1"/>
</dbReference>
<dbReference type="PANTHER" id="PTHR10694:SF33">
    <property type="entry name" value="LYSINE-SPECIFIC DEMETHYLASE 5"/>
    <property type="match status" value="1"/>
</dbReference>
<evidence type="ECO:0000313" key="7">
    <source>
        <dbReference type="Proteomes" id="UP000800200"/>
    </source>
</evidence>
<keyword evidence="3" id="KW-0175">Coiled coil</keyword>
<feature type="coiled-coil region" evidence="3">
    <location>
        <begin position="660"/>
        <end position="690"/>
    </location>
</feature>
<dbReference type="SMART" id="SM00558">
    <property type="entry name" value="JmjC"/>
    <property type="match status" value="1"/>
</dbReference>
<keyword evidence="7" id="KW-1185">Reference proteome</keyword>
<dbReference type="OrthoDB" id="1678912at2759"/>
<dbReference type="Pfam" id="PF02373">
    <property type="entry name" value="JmjC"/>
    <property type="match status" value="1"/>
</dbReference>
<keyword evidence="1" id="KW-0479">Metal-binding</keyword>
<dbReference type="Proteomes" id="UP000800200">
    <property type="component" value="Unassembled WGS sequence"/>
</dbReference>
<evidence type="ECO:0000259" key="5">
    <source>
        <dbReference type="PROSITE" id="PS51184"/>
    </source>
</evidence>
<dbReference type="AlphaFoldDB" id="A0A6A6DEJ7"/>
<dbReference type="PROSITE" id="PS51184">
    <property type="entry name" value="JMJC"/>
    <property type="match status" value="1"/>
</dbReference>
<dbReference type="PANTHER" id="PTHR10694">
    <property type="entry name" value="LYSINE-SPECIFIC DEMETHYLASE"/>
    <property type="match status" value="1"/>
</dbReference>
<gene>
    <name evidence="6" type="ORF">K469DRAFT_755909</name>
</gene>
<dbReference type="GO" id="GO:0034647">
    <property type="term" value="F:histone H3K4me/H3K4me2/H3K4me3 demethylase activity"/>
    <property type="evidence" value="ECO:0007669"/>
    <property type="project" value="TreeGrafter"/>
</dbReference>
<dbReference type="Gene3D" id="2.60.120.650">
    <property type="entry name" value="Cupin"/>
    <property type="match status" value="1"/>
</dbReference>
<proteinExistence type="predicted"/>
<evidence type="ECO:0000256" key="1">
    <source>
        <dbReference type="ARBA" id="ARBA00022723"/>
    </source>
</evidence>
<dbReference type="GO" id="GO:0006355">
    <property type="term" value="P:regulation of DNA-templated transcription"/>
    <property type="evidence" value="ECO:0007669"/>
    <property type="project" value="TreeGrafter"/>
</dbReference>
<dbReference type="InterPro" id="IPR003347">
    <property type="entry name" value="JmjC_dom"/>
</dbReference>
<dbReference type="GO" id="GO:0046872">
    <property type="term" value="F:metal ion binding"/>
    <property type="evidence" value="ECO:0007669"/>
    <property type="project" value="UniProtKB-KW"/>
</dbReference>
<sequence>MDAGQPPSLRNLINRVQNFLDKLNETQKEIEAKQRVRTRPSGTRLTQTAHLEFDPAPFQRTLKGIVDEAKTLFNGLDPPLDTPSSSASRASVDLEPAYSRETRVGSRERSSKGGQEEHSSDADNRTENNENVDQEEGRLEGQEESSQLEESLATEEENIQDDLDESGRLGYQATEEGGHVEDSQNESGRLKYQAIERGGYVIDTPHKNNQVNCHEKGPDHLEESQGGLVEDGLEDNSQTVSPDIGKQTKSGQTKDGTPTSKQQKPYSVIPLMLSDMGKQMVPTLQKHAENSTQCYSKYKILHFDPPQLKDGSRPKRGQIMGFKYKWTDKGTIQIEQINAKFKIPTFSCEGRIPSQAELKKFFQDTMDNPPKRVLPYYIGPPLPFRTHYEPLVDPGYRLQRRNNGNLPGINQIYHYISLCPGSPATLHIEDVRLGSVNLVLAGKLKVWLLIPPKEAKRLEKNMRRSHGKQWECSQDIRHLNTLVSPEELDRWGIEYYIEYCGPGEMIETRPGTYHQVLNMGANLAESVNIEFDDTPDMPADYKFCDESCPLRYPLRKDAFQLFACSNEQHHCLSRSLVDFKEAFNKDIRILRKALDDTKLERVRKIRLIQMMVQCEAPTNEPSQDRVLECDTDNFVRSVMEIIGRVKQINLGNRQCTFEERMLLLMLARRLEEQKEILRKERLEKRKLDKRASAHGEYVKDANKKKQHLETATLHKVINGAVLESAGANQLKALWKEGSNLKEMHEKFGLSILTMLPGHCIRANEIYLKFSDSCFASSLKKPIHPVEYNNLHGEELQFFMHWLPRIYPKLNDVVETRTLIQNLSYGSEALAWCKQREGDYEAACGDKRTGLGHGVIIRKKSFSTLYWGVTPEVLLARLPSMLKGEGREMMGATLLPRRGALGGSLHIIVYE</sequence>
<feature type="compositionally biased region" description="Basic and acidic residues" evidence="4">
    <location>
        <begin position="98"/>
        <end position="128"/>
    </location>
</feature>
<dbReference type="GO" id="GO:0005634">
    <property type="term" value="C:nucleus"/>
    <property type="evidence" value="ECO:0007669"/>
    <property type="project" value="TreeGrafter"/>
</dbReference>
<dbReference type="GO" id="GO:0000785">
    <property type="term" value="C:chromatin"/>
    <property type="evidence" value="ECO:0007669"/>
    <property type="project" value="TreeGrafter"/>
</dbReference>
<evidence type="ECO:0000313" key="6">
    <source>
        <dbReference type="EMBL" id="KAF2176016.1"/>
    </source>
</evidence>
<evidence type="ECO:0000256" key="2">
    <source>
        <dbReference type="ARBA" id="ARBA00023004"/>
    </source>
</evidence>
<evidence type="ECO:0000256" key="4">
    <source>
        <dbReference type="SAM" id="MobiDB-lite"/>
    </source>
</evidence>
<keyword evidence="2" id="KW-0408">Iron</keyword>
<feature type="domain" description="JmjC" evidence="5">
    <location>
        <begin position="383"/>
        <end position="546"/>
    </location>
</feature>
<feature type="compositionally biased region" description="Acidic residues" evidence="4">
    <location>
        <begin position="142"/>
        <end position="164"/>
    </location>
</feature>
<feature type="compositionally biased region" description="Polar residues" evidence="4">
    <location>
        <begin position="235"/>
        <end position="265"/>
    </location>
</feature>
<feature type="coiled-coil region" evidence="3">
    <location>
        <begin position="9"/>
        <end position="36"/>
    </location>
</feature>